<dbReference type="GeneID" id="93687425"/>
<protein>
    <recommendedName>
        <fullName evidence="7">Adenylosuccinate synthetase</fullName>
        <shortName evidence="7">AMPSase</shortName>
        <shortName evidence="7">AdSS</shortName>
        <ecNumber evidence="7">6.3.4.4</ecNumber>
    </recommendedName>
    <alternativeName>
        <fullName evidence="7">IMP--aspartate ligase</fullName>
    </alternativeName>
</protein>
<evidence type="ECO:0000256" key="5">
    <source>
        <dbReference type="ARBA" id="ARBA00022842"/>
    </source>
</evidence>
<feature type="binding site" description="in other chain" evidence="7">
    <location>
        <position position="303"/>
    </location>
    <ligand>
        <name>IMP</name>
        <dbReference type="ChEBI" id="CHEBI:58053"/>
        <note>ligand shared between dimeric partners</note>
    </ligand>
</feature>
<dbReference type="EC" id="6.3.4.4" evidence="7"/>
<comment type="subunit">
    <text evidence="7">Homodimer.</text>
</comment>
<organism evidence="8 9">
    <name type="scientific">Qipengyuania citrea</name>
    <dbReference type="NCBI Taxonomy" id="225971"/>
    <lineage>
        <taxon>Bacteria</taxon>
        <taxon>Pseudomonadati</taxon>
        <taxon>Pseudomonadota</taxon>
        <taxon>Alphaproteobacteria</taxon>
        <taxon>Sphingomonadales</taxon>
        <taxon>Erythrobacteraceae</taxon>
        <taxon>Qipengyuania</taxon>
    </lineage>
</organism>
<dbReference type="InterPro" id="IPR027417">
    <property type="entry name" value="P-loop_NTPase"/>
</dbReference>
<dbReference type="PANTHER" id="PTHR11846:SF0">
    <property type="entry name" value="ADENYLOSUCCINATE SYNTHETASE"/>
    <property type="match status" value="1"/>
</dbReference>
<feature type="binding site" description="in other chain" evidence="7">
    <location>
        <position position="363"/>
    </location>
    <ligand>
        <name>IMP</name>
        <dbReference type="ChEBI" id="CHEBI:58053"/>
        <note>ligand shared between dimeric partners</note>
    </ligand>
</feature>
<comment type="pathway">
    <text evidence="7">Purine metabolism; AMP biosynthesis via de novo pathway; AMP from IMP: step 1/2.</text>
</comment>
<keyword evidence="7" id="KW-0963">Cytoplasm</keyword>
<comment type="caution">
    <text evidence="7">Lacks conserved residue(s) required for the propagation of feature annotation.</text>
</comment>
<dbReference type="Gene3D" id="3.40.50.300">
    <property type="entry name" value="P-loop containing nucleotide triphosphate hydrolases"/>
    <property type="match status" value="1"/>
</dbReference>
<feature type="binding site" description="in other chain" evidence="7">
    <location>
        <position position="378"/>
    </location>
    <ligand>
        <name>IMP</name>
        <dbReference type="ChEBI" id="CHEBI:58053"/>
        <note>ligand shared between dimeric partners</note>
    </ligand>
</feature>
<gene>
    <name evidence="7" type="primary">purA</name>
    <name evidence="8" type="ORF">QOZ97_002603</name>
</gene>
<comment type="caution">
    <text evidence="8">The sequence shown here is derived from an EMBL/GenBank/DDBJ whole genome shotgun (WGS) entry which is preliminary data.</text>
</comment>
<keyword evidence="9" id="KW-1185">Reference proteome</keyword>
<dbReference type="Gene3D" id="3.90.170.10">
    <property type="entry name" value="Adenylosuccinate Synthetase, subunit A, domain 3"/>
    <property type="match status" value="1"/>
</dbReference>
<evidence type="ECO:0000256" key="3">
    <source>
        <dbReference type="ARBA" id="ARBA00022741"/>
    </source>
</evidence>
<feature type="binding site" evidence="7">
    <location>
        <begin position="220"/>
        <end position="222"/>
    </location>
    <ligand>
        <name>GTP</name>
        <dbReference type="ChEBI" id="CHEBI:37565"/>
    </ligand>
</feature>
<dbReference type="Pfam" id="PF00709">
    <property type="entry name" value="Adenylsucc_synt"/>
    <property type="match status" value="2"/>
</dbReference>
<accession>A0ABU0NC88</accession>
<dbReference type="InterPro" id="IPR042109">
    <property type="entry name" value="Adenylosuccinate_synth_dom1"/>
</dbReference>
<dbReference type="SUPFAM" id="SSF52540">
    <property type="entry name" value="P-loop containing nucleoside triphosphate hydrolases"/>
    <property type="match status" value="2"/>
</dbReference>
<feature type="binding site" description="in other chain" evidence="7">
    <location>
        <begin position="218"/>
        <end position="221"/>
    </location>
    <ligand>
        <name>IMP</name>
        <dbReference type="ChEBI" id="CHEBI:58053"/>
        <note>ligand shared between dimeric partners</note>
    </ligand>
</feature>
<evidence type="ECO:0000256" key="2">
    <source>
        <dbReference type="ARBA" id="ARBA00022723"/>
    </source>
</evidence>
<feature type="active site" description="Proton donor" evidence="7">
    <location>
        <position position="221"/>
    </location>
</feature>
<keyword evidence="3 7" id="KW-0547">Nucleotide-binding</keyword>
<feature type="binding site" evidence="7">
    <location>
        <position position="452"/>
    </location>
    <ligand>
        <name>GTP</name>
        <dbReference type="ChEBI" id="CHEBI:37565"/>
    </ligand>
</feature>
<dbReference type="InterPro" id="IPR042110">
    <property type="entry name" value="Adenylosuccinate_synth_dom2"/>
</dbReference>
<comment type="function">
    <text evidence="7">Plays an important role in the de novo pathway of purine nucleotide biosynthesis. Catalyzes the first committed step in the biosynthesis of AMP from IMP.</text>
</comment>
<dbReference type="RefSeq" id="WP_160767414.1">
    <property type="nucleotide sequence ID" value="NZ_JAINWE010000008.1"/>
</dbReference>
<feature type="binding site" description="in other chain" evidence="7">
    <location>
        <position position="450"/>
    </location>
    <ligand>
        <name>IMP</name>
        <dbReference type="ChEBI" id="CHEBI:58053"/>
        <note>ligand shared between dimeric partners</note>
    </ligand>
</feature>
<evidence type="ECO:0000256" key="7">
    <source>
        <dbReference type="HAMAP-Rule" id="MF_00011"/>
    </source>
</evidence>
<dbReference type="InterPro" id="IPR001114">
    <property type="entry name" value="Adenylosuccinate_synthetase"/>
</dbReference>
<dbReference type="Gene3D" id="1.10.300.10">
    <property type="entry name" value="Adenylosuccinate Synthetase, subunit A, domain 2"/>
    <property type="match status" value="2"/>
</dbReference>
<keyword evidence="6 7" id="KW-0342">GTP-binding</keyword>
<keyword evidence="1 7" id="KW-0436">Ligase</keyword>
<name>A0ABU0NC88_9SPHN</name>
<evidence type="ECO:0000313" key="9">
    <source>
        <dbReference type="Proteomes" id="UP001238601"/>
    </source>
</evidence>
<proteinExistence type="inferred from homology"/>
<keyword evidence="4 7" id="KW-0658">Purine biosynthesis</keyword>
<keyword evidence="5 7" id="KW-0460">Magnesium</keyword>
<dbReference type="EMBL" id="JAUSWK010000003">
    <property type="protein sequence ID" value="MDQ0567056.1"/>
    <property type="molecule type" value="Genomic_DNA"/>
</dbReference>
<dbReference type="SMART" id="SM00788">
    <property type="entry name" value="Adenylsucc_synt"/>
    <property type="match status" value="1"/>
</dbReference>
<comment type="cofactor">
    <cofactor evidence="7">
        <name>Mg(2+)</name>
        <dbReference type="ChEBI" id="CHEBI:18420"/>
    </cofactor>
    <text evidence="7">Binds 1 Mg(2+) ion per subunit.</text>
</comment>
<dbReference type="Gene3D" id="3.40.440.10">
    <property type="entry name" value="Adenylosuccinate Synthetase, subunit A, domain 1"/>
    <property type="match status" value="2"/>
</dbReference>
<dbReference type="GO" id="GO:0004019">
    <property type="term" value="F:adenylosuccinate synthase activity"/>
    <property type="evidence" value="ECO:0007669"/>
    <property type="project" value="UniProtKB-EC"/>
</dbReference>
<keyword evidence="2 7" id="KW-0479">Metal-binding</keyword>
<evidence type="ECO:0000256" key="6">
    <source>
        <dbReference type="ARBA" id="ARBA00023134"/>
    </source>
</evidence>
<feature type="binding site" evidence="7">
    <location>
        <position position="220"/>
    </location>
    <ligand>
        <name>Mg(2+)</name>
        <dbReference type="ChEBI" id="CHEBI:18420"/>
    </ligand>
</feature>
<evidence type="ECO:0000256" key="4">
    <source>
        <dbReference type="ARBA" id="ARBA00022755"/>
    </source>
</evidence>
<evidence type="ECO:0000256" key="1">
    <source>
        <dbReference type="ARBA" id="ARBA00022598"/>
    </source>
</evidence>
<evidence type="ECO:0000313" key="8">
    <source>
        <dbReference type="EMBL" id="MDQ0567056.1"/>
    </source>
</evidence>
<dbReference type="HAMAP" id="MF_00011">
    <property type="entry name" value="Adenylosucc_synth"/>
    <property type="match status" value="1"/>
</dbReference>
<dbReference type="InterPro" id="IPR042111">
    <property type="entry name" value="Adenylosuccinate_synth_dom3"/>
</dbReference>
<feature type="binding site" evidence="7">
    <location>
        <begin position="478"/>
        <end position="480"/>
    </location>
    <ligand>
        <name>GTP</name>
        <dbReference type="ChEBI" id="CHEBI:37565"/>
    </ligand>
</feature>
<dbReference type="Proteomes" id="UP001238601">
    <property type="component" value="Unassembled WGS sequence"/>
</dbReference>
<dbReference type="PANTHER" id="PTHR11846">
    <property type="entry name" value="ADENYLOSUCCINATE SYNTHETASE"/>
    <property type="match status" value="1"/>
</dbReference>
<comment type="subcellular location">
    <subcellularLocation>
        <location evidence="7">Cytoplasm</location>
    </subcellularLocation>
</comment>
<comment type="catalytic activity">
    <reaction evidence="7">
        <text>IMP + L-aspartate + GTP = N(6)-(1,2-dicarboxyethyl)-AMP + GDP + phosphate + 2 H(+)</text>
        <dbReference type="Rhea" id="RHEA:15753"/>
        <dbReference type="ChEBI" id="CHEBI:15378"/>
        <dbReference type="ChEBI" id="CHEBI:29991"/>
        <dbReference type="ChEBI" id="CHEBI:37565"/>
        <dbReference type="ChEBI" id="CHEBI:43474"/>
        <dbReference type="ChEBI" id="CHEBI:57567"/>
        <dbReference type="ChEBI" id="CHEBI:58053"/>
        <dbReference type="ChEBI" id="CHEBI:58189"/>
        <dbReference type="EC" id="6.3.4.4"/>
    </reaction>
</comment>
<reference evidence="8 9" key="1">
    <citation type="submission" date="2023-07" db="EMBL/GenBank/DDBJ databases">
        <title>Genomic Encyclopedia of Type Strains, Phase IV (KMG-IV): sequencing the most valuable type-strain genomes for metagenomic binning, comparative biology and taxonomic classification.</title>
        <authorList>
            <person name="Goeker M."/>
        </authorList>
    </citation>
    <scope>NUCLEOTIDE SEQUENCE [LARGE SCALE GENOMIC DNA]</scope>
    <source>
        <strain evidence="8 9">DSM 14432</strain>
    </source>
</reference>
<feature type="binding site" evidence="7">
    <location>
        <begin position="446"/>
        <end position="452"/>
    </location>
    <ligand>
        <name>substrate</name>
    </ligand>
</feature>
<comment type="similarity">
    <text evidence="7">Belongs to the adenylosuccinate synthetase family.</text>
</comment>
<sequence>MKHLIVLSGPIGVGKSSFFEALETFGAERISTRSYILDTTGCENERRALQDAGDRLDRETDGGWVADAVEPVVEASSAPILVLDSARIAKQVAALRSRFGGKLVHIHLYADHEVLEERYMTRASDVREFDTYEQAAAHGTEAQVSTLADIADLVLDGSAATSEELAATAMAWLGQPAPRLERTLDVIVGGQYGSEGKGNVCAHLAENYDCLVRIGGPNAGHRVADPKYKYVQFPSGSKSNPNAKIVIAAGSTLWLPQLMLEMLDHDVTPERLTIDPQAIVIDDEDRRIEAGDTERGLNRIATTAQGVGAAAARKILNRGDPVFGPPVKLARDVEQLRPYVRSAREVIEAMLAQGRLVMLEGTQGTELSIHHGRYPHVTSRETSSSGCLADAGVSFDVVRDVIMVVRTYPIRVGGPSGAMGQVIDFETIQERSNIPIEEFDKTERGTVSGRKRRVAEFDWARIRRSAQLNGATKIALTFADYFGVENREATDYASLNEQTQAFIRKLEMVTGVPVAYVSKAFAKDGVLEKGTWT</sequence>